<dbReference type="Proteomes" id="UP001064971">
    <property type="component" value="Chromosome"/>
</dbReference>
<sequence length="315" mass="33749">MRRVLPLLLAPLLVAAAPTRTTPLRLVILSDFNGSYGSTTYPAALTRSVARIVREWKPDLVLSAGDLIAGQKVSLTDARVRAMWAAFERDVRAPLSRAGIPFAFTLGNHDASLARDRRLAAEYWRGHAPGLDYVNRADFPFRYAFTFGGHRLFVAVLDASGPNVGANQRAWLARQLATPEARKAGIRLVVGHLPLAGVSGGKNKPGEVIRDPLPLRKVMEEGRVLAYVSGHHAAFYPGRLGGLNVLASGGIGGRDYVGYPGTARSTVTLLSLDTTEGSATFKTFAADTGAEMKTASLPTRLNGLGGPLVRVEELK</sequence>
<reference evidence="3" key="1">
    <citation type="submission" date="2022-07" db="EMBL/GenBank/DDBJ databases">
        <title>Complete Genome Sequence of the Radioresistant Bacterium Deinococcus aetherius ST0316, Isolated from the Air Dust collected in Lower Stratosphere above Japan.</title>
        <authorList>
            <person name="Satoh K."/>
            <person name="Hagiwara K."/>
            <person name="Katsumata K."/>
            <person name="Kubo A."/>
            <person name="Yokobori S."/>
            <person name="Yamagishi A."/>
            <person name="Oono Y."/>
            <person name="Narumi I."/>
        </authorList>
    </citation>
    <scope>NUCLEOTIDE SEQUENCE</scope>
    <source>
        <strain evidence="3">ST0316</strain>
    </source>
</reference>
<feature type="signal peptide" evidence="1">
    <location>
        <begin position="1"/>
        <end position="16"/>
    </location>
</feature>
<dbReference type="RefSeq" id="WP_264776200.1">
    <property type="nucleotide sequence ID" value="NZ_AP026560.1"/>
</dbReference>
<organism evidence="3 4">
    <name type="scientific">Deinococcus aetherius</name>
    <dbReference type="NCBI Taxonomy" id="200252"/>
    <lineage>
        <taxon>Bacteria</taxon>
        <taxon>Thermotogati</taxon>
        <taxon>Deinococcota</taxon>
        <taxon>Deinococci</taxon>
        <taxon>Deinococcales</taxon>
        <taxon>Deinococcaceae</taxon>
        <taxon>Deinococcus</taxon>
    </lineage>
</organism>
<keyword evidence="1" id="KW-0732">Signal</keyword>
<dbReference type="InterPro" id="IPR004843">
    <property type="entry name" value="Calcineurin-like_PHP"/>
</dbReference>
<gene>
    <name evidence="3" type="ORF">DAETH_03030</name>
</gene>
<evidence type="ECO:0000259" key="2">
    <source>
        <dbReference type="Pfam" id="PF00149"/>
    </source>
</evidence>
<dbReference type="EMBL" id="AP026560">
    <property type="protein sequence ID" value="BDP40334.1"/>
    <property type="molecule type" value="Genomic_DNA"/>
</dbReference>
<dbReference type="Pfam" id="PF00149">
    <property type="entry name" value="Metallophos"/>
    <property type="match status" value="1"/>
</dbReference>
<name>A0ABM8A995_9DEIO</name>
<evidence type="ECO:0000256" key="1">
    <source>
        <dbReference type="SAM" id="SignalP"/>
    </source>
</evidence>
<feature type="domain" description="Calcineurin-like phosphoesterase" evidence="2">
    <location>
        <begin position="25"/>
        <end position="232"/>
    </location>
</feature>
<keyword evidence="4" id="KW-1185">Reference proteome</keyword>
<evidence type="ECO:0000313" key="3">
    <source>
        <dbReference type="EMBL" id="BDP40334.1"/>
    </source>
</evidence>
<feature type="chain" id="PRO_5045789008" evidence="1">
    <location>
        <begin position="17"/>
        <end position="315"/>
    </location>
</feature>
<dbReference type="Gene3D" id="3.60.21.10">
    <property type="match status" value="1"/>
</dbReference>
<dbReference type="InterPro" id="IPR029052">
    <property type="entry name" value="Metallo-depent_PP-like"/>
</dbReference>
<proteinExistence type="predicted"/>
<accession>A0ABM8A995</accession>
<evidence type="ECO:0000313" key="4">
    <source>
        <dbReference type="Proteomes" id="UP001064971"/>
    </source>
</evidence>
<protein>
    <submittedName>
        <fullName evidence="3">Metallophosphoesterase</fullName>
    </submittedName>
</protein>
<dbReference type="SUPFAM" id="SSF56300">
    <property type="entry name" value="Metallo-dependent phosphatases"/>
    <property type="match status" value="1"/>
</dbReference>